<reference evidence="4" key="1">
    <citation type="submission" date="2019-12" db="EMBL/GenBank/DDBJ databases">
        <authorList>
            <person name="Scholes J."/>
        </authorList>
    </citation>
    <scope>NUCLEOTIDE SEQUENCE</scope>
</reference>
<evidence type="ECO:0008006" key="6">
    <source>
        <dbReference type="Google" id="ProtNLM"/>
    </source>
</evidence>
<dbReference type="InterPro" id="IPR025836">
    <property type="entry name" value="Zn_knuckle_CX2CX4HX4C"/>
</dbReference>
<dbReference type="PANTHER" id="PTHR31286">
    <property type="entry name" value="GLYCINE-RICH CELL WALL STRUCTURAL PROTEIN 1.8-LIKE"/>
    <property type="match status" value="1"/>
</dbReference>
<gene>
    <name evidence="4" type="ORF">SHERM_27752</name>
</gene>
<comment type="caution">
    <text evidence="4">The sequence shown here is derived from an EMBL/GenBank/DDBJ whole genome shotgun (WGS) entry which is preliminary data.</text>
</comment>
<accession>A0A9N7NK87</accession>
<dbReference type="EMBL" id="CACSLK010027833">
    <property type="protein sequence ID" value="CAA0832457.1"/>
    <property type="molecule type" value="Genomic_DNA"/>
</dbReference>
<dbReference type="AlphaFoldDB" id="A0A9N7NK87"/>
<dbReference type="InterPro" id="IPR025558">
    <property type="entry name" value="DUF4283"/>
</dbReference>
<sequence length="350" mass="39675">KFSLSANEDKIYDIAQDDIKASHDECQRSLFGKVIGDRPASWIGIKRAMSQIWKLNQPMDVKELCPNYFQFIFQNRDDMKKVAAGTNWNFENQYIILKEWMVNINSKHPCFQELNLWAQVQNIPLNWLSTDVGLKIGKAFKSLRNVVIATTGNHGGKLLRLLVIVDINEPLPRIAKIRLGDQIVSVCFQYEKLINHCHYCGIIGHLDRGCRKKMEDVTNNSVKEDQYGEWMRAADGFKWAPNGISESRNSPPTDSPAMEVHDTSHKASTSQIQSESPRVPDHEVVPSPAKSVGCSSLVSANHTLSPPRDNIKDNQLQIVESTTMDMEKEEIPRQPMTIDPLEECYPPNST</sequence>
<dbReference type="Pfam" id="PF14392">
    <property type="entry name" value="zf-CCHC_4"/>
    <property type="match status" value="1"/>
</dbReference>
<evidence type="ECO:0000259" key="3">
    <source>
        <dbReference type="Pfam" id="PF14392"/>
    </source>
</evidence>
<name>A0A9N7NK87_STRHE</name>
<feature type="region of interest" description="Disordered" evidence="1">
    <location>
        <begin position="323"/>
        <end position="350"/>
    </location>
</feature>
<evidence type="ECO:0000313" key="5">
    <source>
        <dbReference type="Proteomes" id="UP001153555"/>
    </source>
</evidence>
<proteinExistence type="predicted"/>
<feature type="compositionally biased region" description="Polar residues" evidence="1">
    <location>
        <begin position="266"/>
        <end position="276"/>
    </location>
</feature>
<dbReference type="Proteomes" id="UP001153555">
    <property type="component" value="Unassembled WGS sequence"/>
</dbReference>
<feature type="domain" description="DUF4283" evidence="2">
    <location>
        <begin position="24"/>
        <end position="103"/>
    </location>
</feature>
<protein>
    <recommendedName>
        <fullName evidence="6">CCHC-type domain-containing protein</fullName>
    </recommendedName>
</protein>
<feature type="non-terminal residue" evidence="4">
    <location>
        <position position="350"/>
    </location>
</feature>
<keyword evidence="5" id="KW-1185">Reference proteome</keyword>
<feature type="non-terminal residue" evidence="4">
    <location>
        <position position="1"/>
    </location>
</feature>
<evidence type="ECO:0000259" key="2">
    <source>
        <dbReference type="Pfam" id="PF14111"/>
    </source>
</evidence>
<evidence type="ECO:0000313" key="4">
    <source>
        <dbReference type="EMBL" id="CAA0832457.1"/>
    </source>
</evidence>
<evidence type="ECO:0000256" key="1">
    <source>
        <dbReference type="SAM" id="MobiDB-lite"/>
    </source>
</evidence>
<feature type="domain" description="Zinc knuckle CX2CX4HX4C" evidence="3">
    <location>
        <begin position="165"/>
        <end position="212"/>
    </location>
</feature>
<dbReference type="OrthoDB" id="1750606at2759"/>
<dbReference type="Pfam" id="PF14111">
    <property type="entry name" value="DUF4283"/>
    <property type="match status" value="1"/>
</dbReference>
<organism evidence="4 5">
    <name type="scientific">Striga hermonthica</name>
    <name type="common">Purple witchweed</name>
    <name type="synonym">Buchnera hermonthica</name>
    <dbReference type="NCBI Taxonomy" id="68872"/>
    <lineage>
        <taxon>Eukaryota</taxon>
        <taxon>Viridiplantae</taxon>
        <taxon>Streptophyta</taxon>
        <taxon>Embryophyta</taxon>
        <taxon>Tracheophyta</taxon>
        <taxon>Spermatophyta</taxon>
        <taxon>Magnoliopsida</taxon>
        <taxon>eudicotyledons</taxon>
        <taxon>Gunneridae</taxon>
        <taxon>Pentapetalae</taxon>
        <taxon>asterids</taxon>
        <taxon>lamiids</taxon>
        <taxon>Lamiales</taxon>
        <taxon>Orobanchaceae</taxon>
        <taxon>Buchnereae</taxon>
        <taxon>Striga</taxon>
    </lineage>
</organism>
<dbReference type="PANTHER" id="PTHR31286:SF178">
    <property type="entry name" value="DUF4283 DOMAIN-CONTAINING PROTEIN"/>
    <property type="match status" value="1"/>
</dbReference>
<feature type="region of interest" description="Disordered" evidence="1">
    <location>
        <begin position="242"/>
        <end position="293"/>
    </location>
</feature>
<dbReference type="InterPro" id="IPR040256">
    <property type="entry name" value="At4g02000-like"/>
</dbReference>